<feature type="domain" description="MoaB/Mog" evidence="8">
    <location>
        <begin position="185"/>
        <end position="298"/>
    </location>
</feature>
<dbReference type="Pfam" id="PF03454">
    <property type="entry name" value="MoeA_C"/>
    <property type="match status" value="1"/>
</dbReference>
<evidence type="ECO:0000313" key="9">
    <source>
        <dbReference type="EMBL" id="CAJ1404899.1"/>
    </source>
</evidence>
<dbReference type="Gene3D" id="3.90.105.10">
    <property type="entry name" value="Molybdopterin biosynthesis moea protein, domain 2"/>
    <property type="match status" value="1"/>
</dbReference>
<dbReference type="EMBL" id="CAUJNA010003561">
    <property type="protein sequence ID" value="CAJ1404899.1"/>
    <property type="molecule type" value="Genomic_DNA"/>
</dbReference>
<dbReference type="Gene3D" id="2.170.190.11">
    <property type="entry name" value="Molybdopterin biosynthesis moea protein, domain 3"/>
    <property type="match status" value="1"/>
</dbReference>
<comment type="similarity">
    <text evidence="6">Belongs to the MoeA family.</text>
</comment>
<dbReference type="SMART" id="SM00852">
    <property type="entry name" value="MoCF_biosynth"/>
    <property type="match status" value="1"/>
</dbReference>
<dbReference type="GO" id="GO:0005829">
    <property type="term" value="C:cytosol"/>
    <property type="evidence" value="ECO:0007669"/>
    <property type="project" value="TreeGrafter"/>
</dbReference>
<dbReference type="AlphaFoldDB" id="A0AA36NFY7"/>
<evidence type="ECO:0000256" key="6">
    <source>
        <dbReference type="RuleBase" id="RU365090"/>
    </source>
</evidence>
<dbReference type="GO" id="GO:0046872">
    <property type="term" value="F:metal ion binding"/>
    <property type="evidence" value="ECO:0007669"/>
    <property type="project" value="UniProtKB-UniRule"/>
</dbReference>
<feature type="compositionally biased region" description="Basic and acidic residues" evidence="7">
    <location>
        <begin position="390"/>
        <end position="414"/>
    </location>
</feature>
<feature type="region of interest" description="Disordered" evidence="7">
    <location>
        <begin position="390"/>
        <end position="415"/>
    </location>
</feature>
<evidence type="ECO:0000256" key="1">
    <source>
        <dbReference type="ARBA" id="ARBA00005046"/>
    </source>
</evidence>
<dbReference type="Pfam" id="PF00994">
    <property type="entry name" value="MoCF_biosynth"/>
    <property type="match status" value="1"/>
</dbReference>
<dbReference type="SUPFAM" id="SSF63882">
    <property type="entry name" value="MoeA N-terminal region -like"/>
    <property type="match status" value="1"/>
</dbReference>
<evidence type="ECO:0000256" key="5">
    <source>
        <dbReference type="ARBA" id="ARBA00023150"/>
    </source>
</evidence>
<name>A0AA36NFY7_9DINO</name>
<evidence type="ECO:0000256" key="7">
    <source>
        <dbReference type="SAM" id="MobiDB-lite"/>
    </source>
</evidence>
<dbReference type="GO" id="GO:0061598">
    <property type="term" value="F:molybdopterin adenylyltransferase activity"/>
    <property type="evidence" value="ECO:0007669"/>
    <property type="project" value="UniProtKB-UniRule"/>
</dbReference>
<keyword evidence="6" id="KW-0500">Molybdenum</keyword>
<dbReference type="InterPro" id="IPR038987">
    <property type="entry name" value="MoeA-like"/>
</dbReference>
<dbReference type="SUPFAM" id="SSF63867">
    <property type="entry name" value="MoeA C-terminal domain-like"/>
    <property type="match status" value="1"/>
</dbReference>
<organism evidence="9 10">
    <name type="scientific">Effrenium voratum</name>
    <dbReference type="NCBI Taxonomy" id="2562239"/>
    <lineage>
        <taxon>Eukaryota</taxon>
        <taxon>Sar</taxon>
        <taxon>Alveolata</taxon>
        <taxon>Dinophyceae</taxon>
        <taxon>Suessiales</taxon>
        <taxon>Symbiodiniaceae</taxon>
        <taxon>Effrenium</taxon>
    </lineage>
</organism>
<dbReference type="InterPro" id="IPR005111">
    <property type="entry name" value="MoeA_C_domain_IV"/>
</dbReference>
<comment type="function">
    <text evidence="6">Catalyzes two steps in the biosynthesis of the molybdenum cofactor. In the first step, molybdopterin is adenylated. Subsequently, molybdate is inserted into adenylated molybdopterin and AMP is released.</text>
</comment>
<comment type="pathway">
    <text evidence="1 6">Cofactor biosynthesis; molybdopterin biosynthesis.</text>
</comment>
<keyword evidence="5 6" id="KW-0501">Molybdenum cofactor biosynthesis</keyword>
<evidence type="ECO:0000259" key="8">
    <source>
        <dbReference type="SMART" id="SM00852"/>
    </source>
</evidence>
<dbReference type="InterPro" id="IPR036135">
    <property type="entry name" value="MoeA_linker/N_sf"/>
</dbReference>
<comment type="similarity">
    <text evidence="3">In the C-terminal section; belongs to the MoeA family.</text>
</comment>
<comment type="cofactor">
    <cofactor evidence="6">
        <name>Mg(2+)</name>
        <dbReference type="ChEBI" id="CHEBI:18420"/>
    </cofactor>
</comment>
<keyword evidence="6" id="KW-0808">Transferase</keyword>
<evidence type="ECO:0000256" key="3">
    <source>
        <dbReference type="ARBA" id="ARBA00008339"/>
    </source>
</evidence>
<evidence type="ECO:0000256" key="4">
    <source>
        <dbReference type="ARBA" id="ARBA00012509"/>
    </source>
</evidence>
<accession>A0AA36NFY7</accession>
<proteinExistence type="inferred from homology"/>
<sequence>MMYPGKSPYTMLSVEDCVEMVASQVKGALGQEEVPLGQALGRILAQDAIAEVPIPAFPASIMDGFAVRSAEGRGAFLCPAAATAGERRRPLEEGHVRYITTGAPLPEGADAVVKVEDTVQSVRSDGLEVQIPASKPGANIRQVGSDTAQGERLLTKGCRLGAAELGILAALGMRRVQVYQEPKVAVLSTGDELVDVDGDDLDETRGQIRDCNRPLLCAMVKELGATPLDLGLVKDDLAIVRSALSHAFNSADVVITSGGVSRGSKDYIKEVLTELGLPGNPVSCFVTFKLLAAPAIEKLRGRPLDCPTYARVDAMLASAVQMDPDRPEYHRARARWESGGIVAESTGFQRSSRIASIAEANCLLEIPSGSGVIPQGQVVKALLLPGEGLRPEPEGFPRKARKAEPAPKVDRPQEPKTGLLVLGDAEGLRNLRPQLLERRPKEANAAKEVVERWCRQDADACDLVVVLANLGLGSADAEVLAALRSCLDKSCANLEELLLRRQLQQSPLAMLHQSVAGVRSQTLVVTVSTFCGDALTDILALLPQALSSVRSDAP</sequence>
<dbReference type="Pfam" id="PF03453">
    <property type="entry name" value="MoeA_N"/>
    <property type="match status" value="1"/>
</dbReference>
<dbReference type="GO" id="GO:0006777">
    <property type="term" value="P:Mo-molybdopterin cofactor biosynthetic process"/>
    <property type="evidence" value="ECO:0007669"/>
    <property type="project" value="UniProtKB-UniRule"/>
</dbReference>
<keyword evidence="6" id="KW-0460">Magnesium</keyword>
<dbReference type="InterPro" id="IPR005110">
    <property type="entry name" value="MoeA_linker/N"/>
</dbReference>
<comment type="catalytic activity">
    <reaction evidence="6">
        <text>molybdopterin + ATP + H(+) = adenylyl-molybdopterin + diphosphate</text>
        <dbReference type="Rhea" id="RHEA:31331"/>
        <dbReference type="ChEBI" id="CHEBI:15378"/>
        <dbReference type="ChEBI" id="CHEBI:30616"/>
        <dbReference type="ChEBI" id="CHEBI:33019"/>
        <dbReference type="ChEBI" id="CHEBI:58698"/>
        <dbReference type="ChEBI" id="CHEBI:62727"/>
    </reaction>
</comment>
<evidence type="ECO:0000256" key="2">
    <source>
        <dbReference type="ARBA" id="ARBA00007589"/>
    </source>
</evidence>
<dbReference type="Proteomes" id="UP001178507">
    <property type="component" value="Unassembled WGS sequence"/>
</dbReference>
<dbReference type="CDD" id="cd00887">
    <property type="entry name" value="MoeA"/>
    <property type="match status" value="1"/>
</dbReference>
<dbReference type="GO" id="GO:0061599">
    <property type="term" value="F:molybdopterin molybdotransferase activity"/>
    <property type="evidence" value="ECO:0007669"/>
    <property type="project" value="UniProtKB-UniRule"/>
</dbReference>
<dbReference type="GO" id="GO:0005524">
    <property type="term" value="F:ATP binding"/>
    <property type="evidence" value="ECO:0007669"/>
    <property type="project" value="UniProtKB-UniRule"/>
</dbReference>
<evidence type="ECO:0000313" key="10">
    <source>
        <dbReference type="Proteomes" id="UP001178507"/>
    </source>
</evidence>
<dbReference type="InterPro" id="IPR036425">
    <property type="entry name" value="MoaB/Mog-like_dom_sf"/>
</dbReference>
<comment type="similarity">
    <text evidence="2">In the N-terminal section; belongs to the MoaB/Mog family.</text>
</comment>
<dbReference type="FunFam" id="2.170.190.11:FF:000001">
    <property type="entry name" value="Molybdopterin molybdenumtransferase"/>
    <property type="match status" value="1"/>
</dbReference>
<comment type="catalytic activity">
    <reaction evidence="6">
        <text>adenylyl-molybdopterin + molybdate = Mo-molybdopterin + AMP + H(+)</text>
        <dbReference type="Rhea" id="RHEA:35047"/>
        <dbReference type="ChEBI" id="CHEBI:15378"/>
        <dbReference type="ChEBI" id="CHEBI:36264"/>
        <dbReference type="ChEBI" id="CHEBI:62727"/>
        <dbReference type="ChEBI" id="CHEBI:71302"/>
        <dbReference type="ChEBI" id="CHEBI:456215"/>
    </reaction>
</comment>
<dbReference type="SUPFAM" id="SSF53218">
    <property type="entry name" value="Molybdenum cofactor biosynthesis proteins"/>
    <property type="match status" value="1"/>
</dbReference>
<comment type="caution">
    <text evidence="9">The sequence shown here is derived from an EMBL/GenBank/DDBJ whole genome shotgun (WGS) entry which is preliminary data.</text>
</comment>
<reference evidence="9" key="1">
    <citation type="submission" date="2023-08" db="EMBL/GenBank/DDBJ databases">
        <authorList>
            <person name="Chen Y."/>
            <person name="Shah S."/>
            <person name="Dougan E. K."/>
            <person name="Thang M."/>
            <person name="Chan C."/>
        </authorList>
    </citation>
    <scope>NUCLEOTIDE SEQUENCE</scope>
</reference>
<protein>
    <recommendedName>
        <fullName evidence="4">molybdopterin adenylyltransferase</fullName>
        <ecNumber evidence="4">2.7.7.75</ecNumber>
    </recommendedName>
</protein>
<dbReference type="Gene3D" id="3.40.980.10">
    <property type="entry name" value="MoaB/Mog-like domain"/>
    <property type="match status" value="3"/>
</dbReference>
<gene>
    <name evidence="9" type="ORF">EVOR1521_LOCUS27271</name>
</gene>
<dbReference type="Gene3D" id="2.40.340.10">
    <property type="entry name" value="MoeA, C-terminal, domain IV"/>
    <property type="match status" value="1"/>
</dbReference>
<dbReference type="InterPro" id="IPR001453">
    <property type="entry name" value="MoaB/Mog_dom"/>
</dbReference>
<dbReference type="PANTHER" id="PTHR10192:SF5">
    <property type="entry name" value="GEPHYRIN"/>
    <property type="match status" value="1"/>
</dbReference>
<dbReference type="InterPro" id="IPR036688">
    <property type="entry name" value="MoeA_C_domain_IV_sf"/>
</dbReference>
<dbReference type="EC" id="2.7.7.75" evidence="4"/>
<keyword evidence="6" id="KW-0479">Metal-binding</keyword>
<keyword evidence="10" id="KW-1185">Reference proteome</keyword>
<dbReference type="PANTHER" id="PTHR10192">
    <property type="entry name" value="MOLYBDOPTERIN BIOSYNTHESIS PROTEIN"/>
    <property type="match status" value="1"/>
</dbReference>